<dbReference type="Proteomes" id="UP000269721">
    <property type="component" value="Unassembled WGS sequence"/>
</dbReference>
<keyword evidence="2" id="KW-0813">Transport</keyword>
<keyword evidence="9" id="KW-1185">Reference proteome</keyword>
<organism evidence="8 9">
    <name type="scientific">Blyttiomyces helicus</name>
    <dbReference type="NCBI Taxonomy" id="388810"/>
    <lineage>
        <taxon>Eukaryota</taxon>
        <taxon>Fungi</taxon>
        <taxon>Fungi incertae sedis</taxon>
        <taxon>Chytridiomycota</taxon>
        <taxon>Chytridiomycota incertae sedis</taxon>
        <taxon>Chytridiomycetes</taxon>
        <taxon>Chytridiomycetes incertae sedis</taxon>
        <taxon>Blyttiomyces</taxon>
    </lineage>
</organism>
<dbReference type="Gene3D" id="1.20.1250.20">
    <property type="entry name" value="MFS general substrate transporter like domains"/>
    <property type="match status" value="1"/>
</dbReference>
<evidence type="ECO:0000313" key="8">
    <source>
        <dbReference type="EMBL" id="RKO89967.1"/>
    </source>
</evidence>
<feature type="transmembrane region" description="Helical" evidence="6">
    <location>
        <begin position="31"/>
        <end position="53"/>
    </location>
</feature>
<evidence type="ECO:0000256" key="3">
    <source>
        <dbReference type="ARBA" id="ARBA00022692"/>
    </source>
</evidence>
<dbReference type="InterPro" id="IPR036259">
    <property type="entry name" value="MFS_trans_sf"/>
</dbReference>
<proteinExistence type="predicted"/>
<evidence type="ECO:0000256" key="2">
    <source>
        <dbReference type="ARBA" id="ARBA00022448"/>
    </source>
</evidence>
<sequence>RNCLPPSFNGTMLLPFVTFMLNDFGIPELELGFYSGYMVAAFMAGQFLLSYFWGYLSDVCGRRPILLVGLTGSSLTCLAFGFAPSFGVALVLRFASGAINGIQRFKIFLMSCKPSSYLYEITDETNQGKGFSLLGMNRALGLIAGPAVGGFLCLPAQKYPYLFPPGSFFDCYPYALPCVFGFTISAAGTIAAFFVLKET</sequence>
<keyword evidence="4 6" id="KW-1133">Transmembrane helix</keyword>
<dbReference type="GO" id="GO:0022857">
    <property type="term" value="F:transmembrane transporter activity"/>
    <property type="evidence" value="ECO:0007669"/>
    <property type="project" value="InterPro"/>
</dbReference>
<keyword evidence="3 6" id="KW-0812">Transmembrane</keyword>
<gene>
    <name evidence="8" type="ORF">BDK51DRAFT_9935</name>
</gene>
<dbReference type="SUPFAM" id="SSF103473">
    <property type="entry name" value="MFS general substrate transporter"/>
    <property type="match status" value="1"/>
</dbReference>
<protein>
    <submittedName>
        <fullName evidence="8">Major facilitator superfamily domain-containing protein</fullName>
    </submittedName>
</protein>
<name>A0A4V1IRG4_9FUNG</name>
<feature type="non-terminal residue" evidence="8">
    <location>
        <position position="1"/>
    </location>
</feature>
<evidence type="ECO:0000256" key="6">
    <source>
        <dbReference type="SAM" id="Phobius"/>
    </source>
</evidence>
<evidence type="ECO:0000256" key="5">
    <source>
        <dbReference type="ARBA" id="ARBA00023136"/>
    </source>
</evidence>
<keyword evidence="5 6" id="KW-0472">Membrane</keyword>
<feature type="non-terminal residue" evidence="8">
    <location>
        <position position="199"/>
    </location>
</feature>
<feature type="transmembrane region" description="Helical" evidence="6">
    <location>
        <begin position="174"/>
        <end position="196"/>
    </location>
</feature>
<dbReference type="EMBL" id="KZ995794">
    <property type="protein sequence ID" value="RKO89967.1"/>
    <property type="molecule type" value="Genomic_DNA"/>
</dbReference>
<comment type="subcellular location">
    <subcellularLocation>
        <location evidence="1">Membrane</location>
        <topology evidence="1">Multi-pass membrane protein</topology>
    </subcellularLocation>
</comment>
<accession>A0A4V1IRG4</accession>
<dbReference type="AlphaFoldDB" id="A0A4V1IRG4"/>
<dbReference type="InterPro" id="IPR020846">
    <property type="entry name" value="MFS_dom"/>
</dbReference>
<evidence type="ECO:0000256" key="1">
    <source>
        <dbReference type="ARBA" id="ARBA00004141"/>
    </source>
</evidence>
<feature type="domain" description="Major facilitator superfamily (MFS) profile" evidence="7">
    <location>
        <begin position="1"/>
        <end position="199"/>
    </location>
</feature>
<evidence type="ECO:0000256" key="4">
    <source>
        <dbReference type="ARBA" id="ARBA00022989"/>
    </source>
</evidence>
<dbReference type="GO" id="GO:0016020">
    <property type="term" value="C:membrane"/>
    <property type="evidence" value="ECO:0007669"/>
    <property type="project" value="UniProtKB-SubCell"/>
</dbReference>
<dbReference type="PROSITE" id="PS50850">
    <property type="entry name" value="MFS"/>
    <property type="match status" value="1"/>
</dbReference>
<evidence type="ECO:0000313" key="9">
    <source>
        <dbReference type="Proteomes" id="UP000269721"/>
    </source>
</evidence>
<reference evidence="9" key="1">
    <citation type="journal article" date="2018" name="Nat. Microbiol.">
        <title>Leveraging single-cell genomics to expand the fungal tree of life.</title>
        <authorList>
            <person name="Ahrendt S.R."/>
            <person name="Quandt C.A."/>
            <person name="Ciobanu D."/>
            <person name="Clum A."/>
            <person name="Salamov A."/>
            <person name="Andreopoulos B."/>
            <person name="Cheng J.F."/>
            <person name="Woyke T."/>
            <person name="Pelin A."/>
            <person name="Henrissat B."/>
            <person name="Reynolds N.K."/>
            <person name="Benny G.L."/>
            <person name="Smith M.E."/>
            <person name="James T.Y."/>
            <person name="Grigoriev I.V."/>
        </authorList>
    </citation>
    <scope>NUCLEOTIDE SEQUENCE [LARGE SCALE GENOMIC DNA]</scope>
</reference>
<evidence type="ECO:0000259" key="7">
    <source>
        <dbReference type="PROSITE" id="PS50850"/>
    </source>
</evidence>
<dbReference type="OrthoDB" id="419616at2759"/>
<feature type="transmembrane region" description="Helical" evidence="6">
    <location>
        <begin position="65"/>
        <end position="92"/>
    </location>
</feature>
<dbReference type="PANTHER" id="PTHR23504:SF117">
    <property type="entry name" value="MAJOR FACILITATOR SUPERFAMILY PROTEIN"/>
    <property type="match status" value="1"/>
</dbReference>
<dbReference type="PANTHER" id="PTHR23504">
    <property type="entry name" value="MAJOR FACILITATOR SUPERFAMILY DOMAIN-CONTAINING PROTEIN 10"/>
    <property type="match status" value="1"/>
</dbReference>
<dbReference type="Pfam" id="PF07690">
    <property type="entry name" value="MFS_1"/>
    <property type="match status" value="1"/>
</dbReference>
<feature type="transmembrane region" description="Helical" evidence="6">
    <location>
        <begin position="6"/>
        <end position="24"/>
    </location>
</feature>
<dbReference type="InterPro" id="IPR011701">
    <property type="entry name" value="MFS"/>
</dbReference>